<keyword evidence="2" id="KW-1185">Reference proteome</keyword>
<dbReference type="AlphaFoldDB" id="A0A6G1JX74"/>
<dbReference type="EMBL" id="MU005780">
    <property type="protein sequence ID" value="KAF2705090.1"/>
    <property type="molecule type" value="Genomic_DNA"/>
</dbReference>
<evidence type="ECO:0000313" key="1">
    <source>
        <dbReference type="EMBL" id="KAF2705090.1"/>
    </source>
</evidence>
<organism evidence="1 2">
    <name type="scientific">Pleomassaria siparia CBS 279.74</name>
    <dbReference type="NCBI Taxonomy" id="1314801"/>
    <lineage>
        <taxon>Eukaryota</taxon>
        <taxon>Fungi</taxon>
        <taxon>Dikarya</taxon>
        <taxon>Ascomycota</taxon>
        <taxon>Pezizomycotina</taxon>
        <taxon>Dothideomycetes</taxon>
        <taxon>Pleosporomycetidae</taxon>
        <taxon>Pleosporales</taxon>
        <taxon>Pleomassariaceae</taxon>
        <taxon>Pleomassaria</taxon>
    </lineage>
</organism>
<dbReference type="Proteomes" id="UP000799428">
    <property type="component" value="Unassembled WGS sequence"/>
</dbReference>
<gene>
    <name evidence="1" type="ORF">K504DRAFT_106678</name>
</gene>
<accession>A0A6G1JX74</accession>
<reference evidence="1" key="1">
    <citation type="journal article" date="2020" name="Stud. Mycol.">
        <title>101 Dothideomycetes genomes: a test case for predicting lifestyles and emergence of pathogens.</title>
        <authorList>
            <person name="Haridas S."/>
            <person name="Albert R."/>
            <person name="Binder M."/>
            <person name="Bloem J."/>
            <person name="Labutti K."/>
            <person name="Salamov A."/>
            <person name="Andreopoulos B."/>
            <person name="Baker S."/>
            <person name="Barry K."/>
            <person name="Bills G."/>
            <person name="Bluhm B."/>
            <person name="Cannon C."/>
            <person name="Castanera R."/>
            <person name="Culley D."/>
            <person name="Daum C."/>
            <person name="Ezra D."/>
            <person name="Gonzalez J."/>
            <person name="Henrissat B."/>
            <person name="Kuo A."/>
            <person name="Liang C."/>
            <person name="Lipzen A."/>
            <person name="Lutzoni F."/>
            <person name="Magnuson J."/>
            <person name="Mondo S."/>
            <person name="Nolan M."/>
            <person name="Ohm R."/>
            <person name="Pangilinan J."/>
            <person name="Park H.-J."/>
            <person name="Ramirez L."/>
            <person name="Alfaro M."/>
            <person name="Sun H."/>
            <person name="Tritt A."/>
            <person name="Yoshinaga Y."/>
            <person name="Zwiers L.-H."/>
            <person name="Turgeon B."/>
            <person name="Goodwin S."/>
            <person name="Spatafora J."/>
            <person name="Crous P."/>
            <person name="Grigoriev I."/>
        </authorList>
    </citation>
    <scope>NUCLEOTIDE SEQUENCE</scope>
    <source>
        <strain evidence="1">CBS 279.74</strain>
    </source>
</reference>
<sequence length="166" mass="18725">MELNTVRAYRAIHASDLWIATLARRACPTCWVGEGTLTQETQTERVLTKATHSTPWNQPNKNHHQYQCWQSQQPWRNSSTKNIYFNPGLRLRTFTHHLHSSPRTDDLSDICQATPTDMSNSIAILCIHSVATPVTTSNPADASPQIFTSLLPNARVSICPSEFPNR</sequence>
<evidence type="ECO:0000313" key="2">
    <source>
        <dbReference type="Proteomes" id="UP000799428"/>
    </source>
</evidence>
<name>A0A6G1JX74_9PLEO</name>
<proteinExistence type="predicted"/>
<protein>
    <submittedName>
        <fullName evidence="1">Uncharacterized protein</fullName>
    </submittedName>
</protein>